<proteinExistence type="predicted"/>
<dbReference type="EMBL" id="PGOL01001591">
    <property type="protein sequence ID" value="PKI56632.1"/>
    <property type="molecule type" value="Genomic_DNA"/>
</dbReference>
<reference evidence="2 3" key="1">
    <citation type="submission" date="2017-11" db="EMBL/GenBank/DDBJ databases">
        <title>De-novo sequencing of pomegranate (Punica granatum L.) genome.</title>
        <authorList>
            <person name="Akparov Z."/>
            <person name="Amiraslanov A."/>
            <person name="Hajiyeva S."/>
            <person name="Abbasov M."/>
            <person name="Kaur K."/>
            <person name="Hamwieh A."/>
            <person name="Solovyev V."/>
            <person name="Salamov A."/>
            <person name="Braich B."/>
            <person name="Kosarev P."/>
            <person name="Mahmoud A."/>
            <person name="Hajiyev E."/>
            <person name="Babayeva S."/>
            <person name="Izzatullayeva V."/>
            <person name="Mammadov A."/>
            <person name="Mammadov A."/>
            <person name="Sharifova S."/>
            <person name="Ojaghi J."/>
            <person name="Eynullazada K."/>
            <person name="Bayramov B."/>
            <person name="Abdulazimova A."/>
            <person name="Shahmuradov I."/>
        </authorList>
    </citation>
    <scope>NUCLEOTIDE SEQUENCE [LARGE SCALE GENOMIC DNA]</scope>
    <source>
        <strain evidence="3">cv. AG2017</strain>
        <tissue evidence="2">Leaf</tissue>
    </source>
</reference>
<protein>
    <submittedName>
        <fullName evidence="2">Uncharacterized protein</fullName>
    </submittedName>
</protein>
<evidence type="ECO:0000313" key="3">
    <source>
        <dbReference type="Proteomes" id="UP000233551"/>
    </source>
</evidence>
<evidence type="ECO:0000256" key="1">
    <source>
        <dbReference type="SAM" id="MobiDB-lite"/>
    </source>
</evidence>
<organism evidence="2 3">
    <name type="scientific">Punica granatum</name>
    <name type="common">Pomegranate</name>
    <dbReference type="NCBI Taxonomy" id="22663"/>
    <lineage>
        <taxon>Eukaryota</taxon>
        <taxon>Viridiplantae</taxon>
        <taxon>Streptophyta</taxon>
        <taxon>Embryophyta</taxon>
        <taxon>Tracheophyta</taxon>
        <taxon>Spermatophyta</taxon>
        <taxon>Magnoliopsida</taxon>
        <taxon>eudicotyledons</taxon>
        <taxon>Gunneridae</taxon>
        <taxon>Pentapetalae</taxon>
        <taxon>rosids</taxon>
        <taxon>malvids</taxon>
        <taxon>Myrtales</taxon>
        <taxon>Lythraceae</taxon>
        <taxon>Punica</taxon>
    </lineage>
</organism>
<name>A0A2I0JK47_PUNGR</name>
<gene>
    <name evidence="2" type="ORF">CRG98_023015</name>
</gene>
<dbReference type="Proteomes" id="UP000233551">
    <property type="component" value="Unassembled WGS sequence"/>
</dbReference>
<accession>A0A2I0JK47</accession>
<feature type="region of interest" description="Disordered" evidence="1">
    <location>
        <begin position="1"/>
        <end position="36"/>
    </location>
</feature>
<comment type="caution">
    <text evidence="2">The sequence shown here is derived from an EMBL/GenBank/DDBJ whole genome shotgun (WGS) entry which is preliminary data.</text>
</comment>
<sequence length="130" mass="13610">MVVTTKVTVGAGGGRDGGGKKSARRGRGASTGHHTSDLGRRCIETLLATALKGGVACEAPPSLLIYQNKGRGNPTGHPTPSAVIEDSNASLHSGSMQQLVQFWWKGNGTGRELGPTGYFDPRLGHNTRIF</sequence>
<evidence type="ECO:0000313" key="2">
    <source>
        <dbReference type="EMBL" id="PKI56632.1"/>
    </source>
</evidence>
<keyword evidence="3" id="KW-1185">Reference proteome</keyword>
<dbReference type="AlphaFoldDB" id="A0A2I0JK47"/>